<sequence>MLRLVLFIRRKSSDTPPNVVEWPAYEWPPHLIVSTSFCARACRTMAWTCAGVSDCSTNSPREAVEQVGRRDGTLVLLFAALEHWNAVRFERPDGSAYGIKKKRTERMSSREETRLLRAVNNYRVVHVWYARTLAANADIVRQEQTLFAGCGTGRNLAKLTRFSSSSEDVIFRSPCIPLFARTMGIHEDARQGTLVGDTLTRYLLSNPNILNEQDPVTGRAPLATAAVAGFADEVEQLLQKGAKANVLSRDGETPLLLTTRLTPRETIRNRPRIIQLLLSKTPAGSVDATTAADGNNTPLMYAVLSGDIESIRLLVKAGASLTATNDSGLTAEKIAAASSDKAVARALDPEKEQSILAKLAGVVGSVLLYVVAWVNKAAKGVMRRLFGLNPKLNKNIDEVVNDGETPNKVQFVENVDNFVKENPTLERFFKGNPKYIQELAKKVTELENDPSTPLGQPNLLPKTIKVTLHQQVIYCDDSSSMKRDGRWDAQVRLVKKIAQITTRILPEGDGVALRFINQNVNNSEKLSLQEIGGIMDKMSWQPNGDTAIGTYLRSKILEPLVYSKLQPQTLARPLLISVITDGMPSREKDEAFVEAIKECGDKLKQAGYPRESKYIQPSISSFDIYALSEAVGSRTRNLAGVKFMIGQIGVAKTAAAFLEDVGKNKDIADMVFVTSDQLDKKVSAYKENEGDLDRWLMETLFSPIKN</sequence>
<comment type="caution">
    <text evidence="2">The sequence shown here is derived from an EMBL/GenBank/DDBJ whole genome shotgun (WGS) entry which is preliminary data.</text>
</comment>
<evidence type="ECO:0000313" key="3">
    <source>
        <dbReference type="Proteomes" id="UP000620124"/>
    </source>
</evidence>
<dbReference type="Gene3D" id="1.25.40.20">
    <property type="entry name" value="Ankyrin repeat-containing domain"/>
    <property type="match status" value="1"/>
</dbReference>
<dbReference type="PANTHER" id="PTHR34706">
    <property type="entry name" value="SLR1338 PROTEIN"/>
    <property type="match status" value="1"/>
</dbReference>
<dbReference type="SMART" id="SM00248">
    <property type="entry name" value="ANK"/>
    <property type="match status" value="3"/>
</dbReference>
<proteinExistence type="predicted"/>
<dbReference type="SUPFAM" id="SSF53300">
    <property type="entry name" value="vWA-like"/>
    <property type="match status" value="1"/>
</dbReference>
<keyword evidence="3" id="KW-1185">Reference proteome</keyword>
<gene>
    <name evidence="2" type="ORF">MVEN_02641700</name>
</gene>
<dbReference type="InterPro" id="IPR036770">
    <property type="entry name" value="Ankyrin_rpt-contain_sf"/>
</dbReference>
<keyword evidence="1" id="KW-0040">ANK repeat</keyword>
<evidence type="ECO:0000256" key="1">
    <source>
        <dbReference type="PROSITE-ProRule" id="PRU00023"/>
    </source>
</evidence>
<dbReference type="SUPFAM" id="SSF48403">
    <property type="entry name" value="Ankyrin repeat"/>
    <property type="match status" value="1"/>
</dbReference>
<dbReference type="InterPro" id="IPR002110">
    <property type="entry name" value="Ankyrin_rpt"/>
</dbReference>
<feature type="repeat" description="ANK" evidence="1">
    <location>
        <begin position="217"/>
        <end position="249"/>
    </location>
</feature>
<dbReference type="AlphaFoldDB" id="A0A8H6TWS5"/>
<organism evidence="2 3">
    <name type="scientific">Mycena venus</name>
    <dbReference type="NCBI Taxonomy" id="2733690"/>
    <lineage>
        <taxon>Eukaryota</taxon>
        <taxon>Fungi</taxon>
        <taxon>Dikarya</taxon>
        <taxon>Basidiomycota</taxon>
        <taxon>Agaricomycotina</taxon>
        <taxon>Agaricomycetes</taxon>
        <taxon>Agaricomycetidae</taxon>
        <taxon>Agaricales</taxon>
        <taxon>Marasmiineae</taxon>
        <taxon>Mycenaceae</taxon>
        <taxon>Mycena</taxon>
    </lineage>
</organism>
<dbReference type="OrthoDB" id="2142040at2759"/>
<dbReference type="PANTHER" id="PTHR34706:SF3">
    <property type="entry name" value="ANKYRIN REPEAT PROTEIN (AFU_ORTHOLOGUE AFUA_7G06200)"/>
    <property type="match status" value="1"/>
</dbReference>
<dbReference type="PROSITE" id="PS50297">
    <property type="entry name" value="ANK_REP_REGION"/>
    <property type="match status" value="2"/>
</dbReference>
<name>A0A8H6TWS5_9AGAR</name>
<evidence type="ECO:0000313" key="2">
    <source>
        <dbReference type="EMBL" id="KAF7324439.1"/>
    </source>
</evidence>
<dbReference type="EMBL" id="JACAZI010000057">
    <property type="protein sequence ID" value="KAF7324439.1"/>
    <property type="molecule type" value="Genomic_DNA"/>
</dbReference>
<dbReference type="Proteomes" id="UP000620124">
    <property type="component" value="Unassembled WGS sequence"/>
</dbReference>
<feature type="repeat" description="ANK" evidence="1">
    <location>
        <begin position="294"/>
        <end position="326"/>
    </location>
</feature>
<dbReference type="Pfam" id="PF12796">
    <property type="entry name" value="Ank_2"/>
    <property type="match status" value="1"/>
</dbReference>
<protein>
    <submittedName>
        <fullName evidence="2">Putative ankyrin repeat protein</fullName>
    </submittedName>
</protein>
<reference evidence="2" key="1">
    <citation type="submission" date="2020-05" db="EMBL/GenBank/DDBJ databases">
        <title>Mycena genomes resolve the evolution of fungal bioluminescence.</title>
        <authorList>
            <person name="Tsai I.J."/>
        </authorList>
    </citation>
    <scope>NUCLEOTIDE SEQUENCE</scope>
    <source>
        <strain evidence="2">CCC161011</strain>
    </source>
</reference>
<dbReference type="PROSITE" id="PS50088">
    <property type="entry name" value="ANK_REPEAT"/>
    <property type="match status" value="2"/>
</dbReference>
<dbReference type="InterPro" id="IPR036465">
    <property type="entry name" value="vWFA_dom_sf"/>
</dbReference>
<accession>A0A8H6TWS5</accession>